<organism evidence="2">
    <name type="scientific">Culex pipiens</name>
    <name type="common">House mosquito</name>
    <dbReference type="NCBI Taxonomy" id="7175"/>
    <lineage>
        <taxon>Eukaryota</taxon>
        <taxon>Metazoa</taxon>
        <taxon>Ecdysozoa</taxon>
        <taxon>Arthropoda</taxon>
        <taxon>Hexapoda</taxon>
        <taxon>Insecta</taxon>
        <taxon>Pterygota</taxon>
        <taxon>Neoptera</taxon>
        <taxon>Endopterygota</taxon>
        <taxon>Diptera</taxon>
        <taxon>Nematocera</taxon>
        <taxon>Culicoidea</taxon>
        <taxon>Culicidae</taxon>
        <taxon>Culicinae</taxon>
        <taxon>Culicini</taxon>
        <taxon>Culex</taxon>
        <taxon>Culex</taxon>
    </lineage>
</organism>
<reference evidence="2" key="1">
    <citation type="submission" date="2021-05" db="EMBL/GenBank/DDBJ databases">
        <authorList>
            <person name="Alioto T."/>
            <person name="Alioto T."/>
            <person name="Gomez Garrido J."/>
        </authorList>
    </citation>
    <scope>NUCLEOTIDE SEQUENCE</scope>
</reference>
<sequence length="192" mass="21054">MDDFLVQLTGDKSIRDFRGVTPLLPCDATASAPTSAFPFLWQLPAKLPPQSLVYEKVVEVDGDDVEADGELQLVVYEPDPDDEPELDAPNRSTRGTGCWPTGSLGSGTVAPGSWSAGCWPPSSDCRNGDKLSSFGDSVDRLNHRIFPVVVVTRNFSIVMMRLLLVGEVNKQILHDHESYNHARSIRRTVFPG</sequence>
<protein>
    <submittedName>
        <fullName evidence="2">(northern house mosquito) hypothetical protein</fullName>
    </submittedName>
</protein>
<accession>A0A8D8FRQ8</accession>
<dbReference type="AlphaFoldDB" id="A0A8D8FRQ8"/>
<feature type="region of interest" description="Disordered" evidence="1">
    <location>
        <begin position="77"/>
        <end position="98"/>
    </location>
</feature>
<dbReference type="EMBL" id="HBUE01094400">
    <property type="protein sequence ID" value="CAG6482757.1"/>
    <property type="molecule type" value="Transcribed_RNA"/>
</dbReference>
<proteinExistence type="predicted"/>
<name>A0A8D8FRQ8_CULPI</name>
<evidence type="ECO:0000313" key="2">
    <source>
        <dbReference type="EMBL" id="CAG6482757.1"/>
    </source>
</evidence>
<evidence type="ECO:0000256" key="1">
    <source>
        <dbReference type="SAM" id="MobiDB-lite"/>
    </source>
</evidence>